<gene>
    <name evidence="2" type="ORF">FB473_003241</name>
</gene>
<sequence length="40" mass="4103">MLLEALPDEEPDEGRVNGDDAPDEAGVDDPLVGGVPNGEV</sequence>
<keyword evidence="3" id="KW-1185">Reference proteome</keyword>
<dbReference type="EMBL" id="JAAMOZ010000004">
    <property type="protein sequence ID" value="NIH58544.1"/>
    <property type="molecule type" value="Genomic_DNA"/>
</dbReference>
<organism evidence="2 3">
    <name type="scientific">Brooklawnia cerclae</name>
    <dbReference type="NCBI Taxonomy" id="349934"/>
    <lineage>
        <taxon>Bacteria</taxon>
        <taxon>Bacillati</taxon>
        <taxon>Actinomycetota</taxon>
        <taxon>Actinomycetes</taxon>
        <taxon>Propionibacteriales</taxon>
        <taxon>Propionibacteriaceae</taxon>
        <taxon>Brooklawnia</taxon>
    </lineage>
</organism>
<feature type="region of interest" description="Disordered" evidence="1">
    <location>
        <begin position="1"/>
        <end position="40"/>
    </location>
</feature>
<protein>
    <submittedName>
        <fullName evidence="2">Uncharacterized protein</fullName>
    </submittedName>
</protein>
<evidence type="ECO:0000313" key="3">
    <source>
        <dbReference type="Proteomes" id="UP000749311"/>
    </source>
</evidence>
<accession>A0ABX0SKS2</accession>
<dbReference type="RefSeq" id="WP_279588683.1">
    <property type="nucleotide sequence ID" value="NZ_BAAAOO010000006.1"/>
</dbReference>
<evidence type="ECO:0000256" key="1">
    <source>
        <dbReference type="SAM" id="MobiDB-lite"/>
    </source>
</evidence>
<proteinExistence type="predicted"/>
<evidence type="ECO:0000313" key="2">
    <source>
        <dbReference type="EMBL" id="NIH58544.1"/>
    </source>
</evidence>
<comment type="caution">
    <text evidence="2">The sequence shown here is derived from an EMBL/GenBank/DDBJ whole genome shotgun (WGS) entry which is preliminary data.</text>
</comment>
<name>A0ABX0SKS2_9ACTN</name>
<dbReference type="Proteomes" id="UP000749311">
    <property type="component" value="Unassembled WGS sequence"/>
</dbReference>
<reference evidence="2 3" key="1">
    <citation type="submission" date="2020-02" db="EMBL/GenBank/DDBJ databases">
        <title>Sequencing the genomes of 1000 actinobacteria strains.</title>
        <authorList>
            <person name="Klenk H.-P."/>
        </authorList>
    </citation>
    <scope>NUCLEOTIDE SEQUENCE [LARGE SCALE GENOMIC DNA]</scope>
    <source>
        <strain evidence="2 3">DSM 19609</strain>
    </source>
</reference>
<feature type="compositionally biased region" description="Acidic residues" evidence="1">
    <location>
        <begin position="1"/>
        <end position="12"/>
    </location>
</feature>